<evidence type="ECO:0000313" key="3">
    <source>
        <dbReference type="EMBL" id="MUK88252.1"/>
    </source>
</evidence>
<feature type="domain" description="YceM-like C-terminal" evidence="2">
    <location>
        <begin position="128"/>
        <end position="232"/>
    </location>
</feature>
<gene>
    <name evidence="3" type="ORF">GMD78_07590</name>
</gene>
<dbReference type="EMBL" id="WOCA01000004">
    <property type="protein sequence ID" value="MUK88252.1"/>
    <property type="molecule type" value="Genomic_DNA"/>
</dbReference>
<keyword evidence="4" id="KW-1185">Reference proteome</keyword>
<feature type="domain" description="Gfo/Idh/MocA-like oxidoreductase N-terminal" evidence="1">
    <location>
        <begin position="1"/>
        <end position="119"/>
    </location>
</feature>
<dbReference type="InterPro" id="IPR036291">
    <property type="entry name" value="NAD(P)-bd_dom_sf"/>
</dbReference>
<protein>
    <submittedName>
        <fullName evidence="3">Gfo/Idh/MocA family oxidoreductase</fullName>
    </submittedName>
</protein>
<dbReference type="GO" id="GO:0000166">
    <property type="term" value="F:nucleotide binding"/>
    <property type="evidence" value="ECO:0007669"/>
    <property type="project" value="InterPro"/>
</dbReference>
<dbReference type="SUPFAM" id="SSF51735">
    <property type="entry name" value="NAD(P)-binding Rossmann-fold domains"/>
    <property type="match status" value="1"/>
</dbReference>
<dbReference type="InterPro" id="IPR000683">
    <property type="entry name" value="Gfo/Idh/MocA-like_OxRdtase_N"/>
</dbReference>
<dbReference type="Pfam" id="PF01408">
    <property type="entry name" value="GFO_IDH_MocA"/>
    <property type="match status" value="1"/>
</dbReference>
<dbReference type="RefSeq" id="WP_155668232.1">
    <property type="nucleotide sequence ID" value="NZ_WOCA01000004.1"/>
</dbReference>
<dbReference type="InterPro" id="IPR051317">
    <property type="entry name" value="Gfo/Idh/MocA_oxidoreduct"/>
</dbReference>
<dbReference type="Gene3D" id="3.40.50.720">
    <property type="entry name" value="NAD(P)-binding Rossmann-like Domain"/>
    <property type="match status" value="1"/>
</dbReference>
<accession>A0A6N8FEX9</accession>
<dbReference type="Gene3D" id="3.30.360.10">
    <property type="entry name" value="Dihydrodipicolinate Reductase, domain 2"/>
    <property type="match status" value="1"/>
</dbReference>
<dbReference type="Proteomes" id="UP000469125">
    <property type="component" value="Unassembled WGS sequence"/>
</dbReference>
<name>A0A6N8FEX9_9BACI</name>
<dbReference type="InterPro" id="IPR048477">
    <property type="entry name" value="YceM-like_C"/>
</dbReference>
<reference evidence="3 4" key="1">
    <citation type="submission" date="2019-11" db="EMBL/GenBank/DDBJ databases">
        <authorList>
            <person name="Li X."/>
        </authorList>
    </citation>
    <scope>NUCLEOTIDE SEQUENCE [LARGE SCALE GENOMIC DNA]</scope>
    <source>
        <strain evidence="3 4">L9</strain>
    </source>
</reference>
<dbReference type="Pfam" id="PF21378">
    <property type="entry name" value="YceM-like_C"/>
    <property type="match status" value="1"/>
</dbReference>
<evidence type="ECO:0000313" key="4">
    <source>
        <dbReference type="Proteomes" id="UP000469125"/>
    </source>
</evidence>
<dbReference type="SUPFAM" id="SSF55347">
    <property type="entry name" value="Glyceraldehyde-3-phosphate dehydrogenase-like, C-terminal domain"/>
    <property type="match status" value="1"/>
</dbReference>
<dbReference type="AlphaFoldDB" id="A0A6N8FEX9"/>
<sequence>MKIGIIGLGDIAQKAYLPVLSEKEGIELVLCTRNLDELHRLSKKYRILETAQSVNELIKKRIDAAFVSTATEAHVEIAEKLLKSGIHTYIDKPISLNFDETTRIVNLSKEAGKIAMVGFNRRFIPTVKELKEHGKANLILMQKNRFSAFEYTRRFVVEDFIHVVDTLRFLMDTEVKDVKVEHLKKDTMLETIVIQLIGDGCIAIGIMNRNNGVTEEIIEYNTGTDKYVVNSLVETTHYHNQEKSISSFGDWVPTLYKRGFYQIVDHFIESVQYNKVPTPSIEDSLMTHEICEQIVNYIEKGKARG</sequence>
<dbReference type="PANTHER" id="PTHR43708:SF4">
    <property type="entry name" value="OXIDOREDUCTASE YCEM-RELATED"/>
    <property type="match status" value="1"/>
</dbReference>
<organism evidence="3 4">
    <name type="scientific">Ornithinibacillus caprae</name>
    <dbReference type="NCBI Taxonomy" id="2678566"/>
    <lineage>
        <taxon>Bacteria</taxon>
        <taxon>Bacillati</taxon>
        <taxon>Bacillota</taxon>
        <taxon>Bacilli</taxon>
        <taxon>Bacillales</taxon>
        <taxon>Bacillaceae</taxon>
        <taxon>Ornithinibacillus</taxon>
    </lineage>
</organism>
<comment type="caution">
    <text evidence="3">The sequence shown here is derived from an EMBL/GenBank/DDBJ whole genome shotgun (WGS) entry which is preliminary data.</text>
</comment>
<dbReference type="PANTHER" id="PTHR43708">
    <property type="entry name" value="CONSERVED EXPRESSED OXIDOREDUCTASE (EUROFUNG)"/>
    <property type="match status" value="1"/>
</dbReference>
<proteinExistence type="predicted"/>
<evidence type="ECO:0000259" key="1">
    <source>
        <dbReference type="Pfam" id="PF01408"/>
    </source>
</evidence>
<evidence type="ECO:0000259" key="2">
    <source>
        <dbReference type="Pfam" id="PF21378"/>
    </source>
</evidence>